<comment type="caution">
    <text evidence="1">The sequence shown here is derived from an EMBL/GenBank/DDBJ whole genome shotgun (WGS) entry which is preliminary data.</text>
</comment>
<dbReference type="EMBL" id="LNKT01000045">
    <property type="protein sequence ID" value="KYJ86095.1"/>
    <property type="molecule type" value="Genomic_DNA"/>
</dbReference>
<gene>
    <name evidence="1" type="ORF">AS592_01655</name>
</gene>
<evidence type="ECO:0000313" key="1">
    <source>
        <dbReference type="EMBL" id="KYJ86095.1"/>
    </source>
</evidence>
<dbReference type="STRING" id="1630136.AS592_01655"/>
<accession>A0A151CEY6</accession>
<evidence type="ECO:0000313" key="2">
    <source>
        <dbReference type="Proteomes" id="UP000075359"/>
    </source>
</evidence>
<protein>
    <recommendedName>
        <fullName evidence="3">Highly acidic protein</fullName>
    </recommendedName>
</protein>
<reference evidence="1 2" key="1">
    <citation type="submission" date="2015-11" db="EMBL/GenBank/DDBJ databases">
        <title>Draft genome of Sulfurovum riftiae 1812E, a member of the Epsilonproteobacteria isolated from the tube of the deep-sea hydrothermal vent tubewom Riftia pachyptila.</title>
        <authorList>
            <person name="Vetriani C."/>
            <person name="Giovannelli D."/>
        </authorList>
    </citation>
    <scope>NUCLEOTIDE SEQUENCE [LARGE SCALE GENOMIC DNA]</scope>
    <source>
        <strain evidence="1 2">1812E</strain>
    </source>
</reference>
<sequence>MKILLINFNPVVSRLFALCTRDAHIELDEVEEVSDVERGKHYDLLFVDDASYVESVKEFMESRSIGKKVFISYEPGSVSGFNLTLKKPFLPSQILNIIENATVAEEVKEEEEEAPVIFPLDEEEKNIEESKEDSEVTPSIFPLAAEETEEEEIVPENPHILDSREIEKIKDLLDMEENEILPVEEELPEEVVEQRKVEAITAQLIADGLEIVEEEEIVKTIQAGKKSKKKKKKEDTGPFSKEEFDAIQKAFREALFSLKPKKIKKLLKGKKVELKLKLKDQD</sequence>
<dbReference type="OrthoDB" id="5324656at2"/>
<dbReference type="RefSeq" id="WP_067331489.1">
    <property type="nucleotide sequence ID" value="NZ_LNKT01000045.1"/>
</dbReference>
<dbReference type="AlphaFoldDB" id="A0A151CEY6"/>
<proteinExistence type="predicted"/>
<organism evidence="1 2">
    <name type="scientific">Sulfurovum riftiae</name>
    <dbReference type="NCBI Taxonomy" id="1630136"/>
    <lineage>
        <taxon>Bacteria</taxon>
        <taxon>Pseudomonadati</taxon>
        <taxon>Campylobacterota</taxon>
        <taxon>Epsilonproteobacteria</taxon>
        <taxon>Campylobacterales</taxon>
        <taxon>Sulfurovaceae</taxon>
        <taxon>Sulfurovum</taxon>
    </lineage>
</organism>
<dbReference type="Proteomes" id="UP000075359">
    <property type="component" value="Unassembled WGS sequence"/>
</dbReference>
<evidence type="ECO:0008006" key="3">
    <source>
        <dbReference type="Google" id="ProtNLM"/>
    </source>
</evidence>
<keyword evidence="2" id="KW-1185">Reference proteome</keyword>
<name>A0A151CEY6_9BACT</name>